<proteinExistence type="predicted"/>
<organism evidence="2 3">
    <name type="scientific">Meloidogyne enterolobii</name>
    <name type="common">Root-knot nematode worm</name>
    <name type="synonym">Meloidogyne mayaguensis</name>
    <dbReference type="NCBI Taxonomy" id="390850"/>
    <lineage>
        <taxon>Eukaryota</taxon>
        <taxon>Metazoa</taxon>
        <taxon>Ecdysozoa</taxon>
        <taxon>Nematoda</taxon>
        <taxon>Chromadorea</taxon>
        <taxon>Rhabditida</taxon>
        <taxon>Tylenchina</taxon>
        <taxon>Tylenchomorpha</taxon>
        <taxon>Tylenchoidea</taxon>
        <taxon>Meloidogynidae</taxon>
        <taxon>Meloidogyninae</taxon>
        <taxon>Meloidogyne</taxon>
    </lineage>
</organism>
<dbReference type="AlphaFoldDB" id="A0A6V7XEH3"/>
<comment type="caution">
    <text evidence="2">The sequence shown here is derived from an EMBL/GenBank/DDBJ whole genome shotgun (WGS) entry which is preliminary data.</text>
</comment>
<protein>
    <submittedName>
        <fullName evidence="2">Uncharacterized protein</fullName>
    </submittedName>
</protein>
<evidence type="ECO:0000256" key="1">
    <source>
        <dbReference type="SAM" id="MobiDB-lite"/>
    </source>
</evidence>
<sequence length="84" mass="9572">MENSSSEDGQYSSSDNSNNSVNDQIEMLNFVEVKSKRGYPLLTRDGFEYSFEKNSAINENVEYWRFIKVSLTNCTVSSVDLSII</sequence>
<reference evidence="2 3" key="1">
    <citation type="submission" date="2020-08" db="EMBL/GenBank/DDBJ databases">
        <authorList>
            <person name="Koutsovoulos G."/>
            <person name="Danchin GJ E."/>
        </authorList>
    </citation>
    <scope>NUCLEOTIDE SEQUENCE [LARGE SCALE GENOMIC DNA]</scope>
</reference>
<name>A0A6V7XEH3_MELEN</name>
<evidence type="ECO:0000313" key="3">
    <source>
        <dbReference type="Proteomes" id="UP000580250"/>
    </source>
</evidence>
<evidence type="ECO:0000313" key="2">
    <source>
        <dbReference type="EMBL" id="CAD2197653.1"/>
    </source>
</evidence>
<feature type="region of interest" description="Disordered" evidence="1">
    <location>
        <begin position="1"/>
        <end position="21"/>
    </location>
</feature>
<dbReference type="Proteomes" id="UP000580250">
    <property type="component" value="Unassembled WGS sequence"/>
</dbReference>
<dbReference type="EMBL" id="CAJEWN010001458">
    <property type="protein sequence ID" value="CAD2197653.1"/>
    <property type="molecule type" value="Genomic_DNA"/>
</dbReference>
<accession>A0A6V7XEH3</accession>
<gene>
    <name evidence="2" type="ORF">MENT_LOCUS50917</name>
</gene>